<feature type="domain" description="HicB-like antitoxin of toxin-antitoxin system" evidence="1">
    <location>
        <begin position="7"/>
        <end position="54"/>
    </location>
</feature>
<dbReference type="InterPro" id="IPR031807">
    <property type="entry name" value="HicB-like"/>
</dbReference>
<reference evidence="2 3" key="1">
    <citation type="journal article" date="2011" name="Vet. Res.">
        <title>Genome sequence of Helicobacter suis supports its role in gastric pathology.</title>
        <authorList>
            <person name="Vermoote M."/>
            <person name="Vandekerckhove T.T."/>
            <person name="Flahou B."/>
            <person name="Pasmans F."/>
            <person name="Smet A."/>
            <person name="De Groote D."/>
            <person name="Van Criekinge W."/>
            <person name="Ducatelle R."/>
            <person name="Haesebrouck F."/>
        </authorList>
    </citation>
    <scope>NUCLEOTIDE SEQUENCE [LARGE SCALE GENOMIC DNA]</scope>
    <source>
        <strain evidence="2 3">HS5</strain>
    </source>
</reference>
<dbReference type="Pfam" id="PF15919">
    <property type="entry name" value="HicB_lk_antitox"/>
    <property type="match status" value="1"/>
</dbReference>
<dbReference type="Gene3D" id="3.30.160.250">
    <property type="match status" value="1"/>
</dbReference>
<dbReference type="SUPFAM" id="SSF143100">
    <property type="entry name" value="TTHA1013/TTHA0281-like"/>
    <property type="match status" value="1"/>
</dbReference>
<dbReference type="PANTHER" id="PTHR34504:SF2">
    <property type="entry name" value="UPF0150 PROTEIN SSL0259"/>
    <property type="match status" value="1"/>
</dbReference>
<comment type="caution">
    <text evidence="2">The sequence shown here is derived from an EMBL/GenBank/DDBJ whole genome shotgun (WGS) entry which is preliminary data.</text>
</comment>
<evidence type="ECO:0000313" key="2">
    <source>
        <dbReference type="EMBL" id="EFX41586.1"/>
    </source>
</evidence>
<sequence length="74" mass="8345">MMLLNAIIEKDEFGYFAYVPTLQGCMTQGKTYEEILKNIKEAIELYLESLRADELALISNKNTAIVPIEVAFNG</sequence>
<accession>E7G4W9</accession>
<dbReference type="AlphaFoldDB" id="E7G4W9"/>
<organism evidence="2 3">
    <name type="scientific">Helicobacter suis HS5</name>
    <dbReference type="NCBI Taxonomy" id="710394"/>
    <lineage>
        <taxon>Bacteria</taxon>
        <taxon>Pseudomonadati</taxon>
        <taxon>Campylobacterota</taxon>
        <taxon>Epsilonproteobacteria</taxon>
        <taxon>Campylobacterales</taxon>
        <taxon>Helicobacteraceae</taxon>
        <taxon>Helicobacter</taxon>
    </lineage>
</organism>
<dbReference type="InterPro" id="IPR035069">
    <property type="entry name" value="TTHA1013/TTHA0281-like"/>
</dbReference>
<dbReference type="Proteomes" id="UP000054093">
    <property type="component" value="Unassembled WGS sequence"/>
</dbReference>
<evidence type="ECO:0000313" key="3">
    <source>
        <dbReference type="Proteomes" id="UP000054093"/>
    </source>
</evidence>
<protein>
    <submittedName>
        <fullName evidence="2">CopG-like protein</fullName>
    </submittedName>
</protein>
<proteinExistence type="predicted"/>
<dbReference type="EMBL" id="ADHO01000219">
    <property type="protein sequence ID" value="EFX41586.1"/>
    <property type="molecule type" value="Genomic_DNA"/>
</dbReference>
<evidence type="ECO:0000259" key="1">
    <source>
        <dbReference type="Pfam" id="PF15919"/>
    </source>
</evidence>
<dbReference type="InterPro" id="IPR051404">
    <property type="entry name" value="TA_system_antitoxin"/>
</dbReference>
<dbReference type="PANTHER" id="PTHR34504">
    <property type="entry name" value="ANTITOXIN HICB"/>
    <property type="match status" value="1"/>
</dbReference>
<name>E7G4W9_9HELI</name>
<gene>
    <name evidence="2" type="primary">copG</name>
    <name evidence="2" type="ORF">HSUHS5_1045</name>
</gene>